<dbReference type="STRING" id="35818.HPU229336_02175"/>
<evidence type="ECO:0000313" key="3">
    <source>
        <dbReference type="Proteomes" id="UP000037997"/>
    </source>
</evidence>
<dbReference type="Proteomes" id="UP000037997">
    <property type="component" value="Unassembled WGS sequence"/>
</dbReference>
<proteinExistence type="predicted"/>
<dbReference type="Gene3D" id="3.90.70.10">
    <property type="entry name" value="Cysteine proteinases"/>
    <property type="match status" value="1"/>
</dbReference>
<dbReference type="GO" id="GO:0008233">
    <property type="term" value="F:peptidase activity"/>
    <property type="evidence" value="ECO:0007669"/>
    <property type="project" value="InterPro"/>
</dbReference>
<dbReference type="PROSITE" id="PS50990">
    <property type="entry name" value="PEPTIDASE_C39"/>
    <property type="match status" value="1"/>
</dbReference>
<gene>
    <name evidence="2" type="ORF">HPU229334_06620</name>
</gene>
<dbReference type="GO" id="GO:0005524">
    <property type="term" value="F:ATP binding"/>
    <property type="evidence" value="ECO:0007669"/>
    <property type="project" value="InterPro"/>
</dbReference>
<dbReference type="EMBL" id="JNOC01000034">
    <property type="protein sequence ID" value="KPH55728.1"/>
    <property type="molecule type" value="Genomic_DNA"/>
</dbReference>
<dbReference type="AlphaFoldDB" id="A0A0N0LTA5"/>
<evidence type="ECO:0000313" key="2">
    <source>
        <dbReference type="EMBL" id="KPH55728.1"/>
    </source>
</evidence>
<evidence type="ECO:0000259" key="1">
    <source>
        <dbReference type="PROSITE" id="PS50990"/>
    </source>
</evidence>
<dbReference type="InterPro" id="IPR005074">
    <property type="entry name" value="Peptidase_C39"/>
</dbReference>
<name>A0A0N0LTA5_9HELI</name>
<dbReference type="RefSeq" id="WP_054198020.1">
    <property type="nucleotide sequence ID" value="NZ_JNOC01000034.1"/>
</dbReference>
<sequence>MQKMLLLRIFLLVFITNFAFAFSVKSLQELHNQNVIRQQYEESCGASALATLLNFFEFRQYSEQDILAFLNQKTDMLSFKELQEVANTLGYTTKGFQLQREILEQTSYPLLVRIENDPRFPHFVVIINHKGDFIQVFDPNFGQYKATKKEFYSVWDRNHTGGFALVIAKNENSKPMIKDLEFPNEAFFK</sequence>
<feature type="domain" description="Peptidase C39" evidence="1">
    <location>
        <begin position="38"/>
        <end position="162"/>
    </location>
</feature>
<reference evidence="2 3" key="1">
    <citation type="submission" date="2014-06" db="EMBL/GenBank/DDBJ databases">
        <title>Helicobacter pullorum isolates in fresh chicken meat - phenotypic and genotypic features.</title>
        <authorList>
            <person name="Borges V."/>
            <person name="Santos A."/>
            <person name="Correia C.B."/>
            <person name="Saraiva M."/>
            <person name="Menard A."/>
            <person name="Vieira L."/>
            <person name="Sampaio D.A."/>
            <person name="Gomes J.P."/>
            <person name="Oleastro M."/>
        </authorList>
    </citation>
    <scope>NUCLEOTIDE SEQUENCE [LARGE SCALE GENOMIC DNA]</scope>
    <source>
        <strain evidence="2 3">229334/12</strain>
    </source>
</reference>
<dbReference type="PATRIC" id="fig|35818.11.peg.1306"/>
<dbReference type="Pfam" id="PF03412">
    <property type="entry name" value="Peptidase_C39"/>
    <property type="match status" value="1"/>
</dbReference>
<organism evidence="2 3">
    <name type="scientific">Helicobacter pullorum</name>
    <dbReference type="NCBI Taxonomy" id="35818"/>
    <lineage>
        <taxon>Bacteria</taxon>
        <taxon>Pseudomonadati</taxon>
        <taxon>Campylobacterota</taxon>
        <taxon>Epsilonproteobacteria</taxon>
        <taxon>Campylobacterales</taxon>
        <taxon>Helicobacteraceae</taxon>
        <taxon>Helicobacter</taxon>
    </lineage>
</organism>
<accession>A0A0N0LTA5</accession>
<dbReference type="GO" id="GO:0006508">
    <property type="term" value="P:proteolysis"/>
    <property type="evidence" value="ECO:0007669"/>
    <property type="project" value="InterPro"/>
</dbReference>
<protein>
    <submittedName>
        <fullName evidence="2">Peptidase C39</fullName>
    </submittedName>
</protein>
<comment type="caution">
    <text evidence="2">The sequence shown here is derived from an EMBL/GenBank/DDBJ whole genome shotgun (WGS) entry which is preliminary data.</text>
</comment>
<dbReference type="GO" id="GO:0016020">
    <property type="term" value="C:membrane"/>
    <property type="evidence" value="ECO:0007669"/>
    <property type="project" value="InterPro"/>
</dbReference>